<dbReference type="PIRSF" id="PIRSF006483">
    <property type="entry name" value="Membrane_protein_YitT"/>
    <property type="match status" value="1"/>
</dbReference>
<dbReference type="CDD" id="cd16380">
    <property type="entry name" value="YitT_C"/>
    <property type="match status" value="1"/>
</dbReference>
<feature type="transmembrane region" description="Helical" evidence="6">
    <location>
        <begin position="97"/>
        <end position="116"/>
    </location>
</feature>
<dbReference type="PANTHER" id="PTHR33545:SF5">
    <property type="entry name" value="UPF0750 MEMBRANE PROTEIN YITT"/>
    <property type="match status" value="1"/>
</dbReference>
<dbReference type="GO" id="GO:0005886">
    <property type="term" value="C:plasma membrane"/>
    <property type="evidence" value="ECO:0007669"/>
    <property type="project" value="UniProtKB-SubCell"/>
</dbReference>
<evidence type="ECO:0000256" key="3">
    <source>
        <dbReference type="ARBA" id="ARBA00022692"/>
    </source>
</evidence>
<proteinExistence type="predicted"/>
<dbReference type="RefSeq" id="WP_187525271.1">
    <property type="nucleotide sequence ID" value="NZ_JACRTA010000002.1"/>
</dbReference>
<evidence type="ECO:0000256" key="6">
    <source>
        <dbReference type="SAM" id="Phobius"/>
    </source>
</evidence>
<evidence type="ECO:0000256" key="1">
    <source>
        <dbReference type="ARBA" id="ARBA00004651"/>
    </source>
</evidence>
<dbReference type="PANTHER" id="PTHR33545">
    <property type="entry name" value="UPF0750 MEMBRANE PROTEIN YITT-RELATED"/>
    <property type="match status" value="1"/>
</dbReference>
<dbReference type="Pfam" id="PF10035">
    <property type="entry name" value="DUF2179"/>
    <property type="match status" value="1"/>
</dbReference>
<keyword evidence="4 6" id="KW-1133">Transmembrane helix</keyword>
<comment type="subcellular location">
    <subcellularLocation>
        <location evidence="1">Cell membrane</location>
        <topology evidence="1">Multi-pass membrane protein</topology>
    </subcellularLocation>
</comment>
<feature type="transmembrane region" description="Helical" evidence="6">
    <location>
        <begin position="65"/>
        <end position="90"/>
    </location>
</feature>
<protein>
    <submittedName>
        <fullName evidence="8">YitT family protein</fullName>
    </submittedName>
</protein>
<comment type="caution">
    <text evidence="8">The sequence shown here is derived from an EMBL/GenBank/DDBJ whole genome shotgun (WGS) entry which is preliminary data.</text>
</comment>
<accession>A0A926I8R2</accession>
<keyword evidence="2" id="KW-1003">Cell membrane</keyword>
<evidence type="ECO:0000313" key="8">
    <source>
        <dbReference type="EMBL" id="MBC8568381.1"/>
    </source>
</evidence>
<keyword evidence="5 6" id="KW-0472">Membrane</keyword>
<dbReference type="InterPro" id="IPR051461">
    <property type="entry name" value="UPF0750_membrane"/>
</dbReference>
<feature type="transmembrane region" description="Helical" evidence="6">
    <location>
        <begin position="165"/>
        <end position="184"/>
    </location>
</feature>
<evidence type="ECO:0000313" key="9">
    <source>
        <dbReference type="Proteomes" id="UP000610862"/>
    </source>
</evidence>
<feature type="transmembrane region" description="Helical" evidence="6">
    <location>
        <begin position="20"/>
        <end position="45"/>
    </location>
</feature>
<sequence>MKSKNETCDQKLKSDVKKEIKILIFGLIGALIMAVNIKSFVHAGGLYPGGFNGVTLLLQSIFENFFGITLPFTPISLILNAVPVAVSFLAIGKRFTVNTTVIIVATSIFTDIVPAIPITHDILLISIFGGIVNGIAVSLCLIGGTSTGGTDFIAVFFMEKKNTDVFNYILLGNAIVLIIAGILFGWDKALYSIIFQFTSTQMIHLLYQTHNKVTLFVVTDHPERVYEIIREVTHHSATELTATGMYSQQERGIIYSIVSRTEAKVVIRQVLESDPHAFVNVVKTDMFTGRFYMDDIH</sequence>
<dbReference type="Proteomes" id="UP000610862">
    <property type="component" value="Unassembled WGS sequence"/>
</dbReference>
<organism evidence="8 9">
    <name type="scientific">Lentihominibacter hominis</name>
    <dbReference type="NCBI Taxonomy" id="2763645"/>
    <lineage>
        <taxon>Bacteria</taxon>
        <taxon>Bacillati</taxon>
        <taxon>Bacillota</taxon>
        <taxon>Clostridia</taxon>
        <taxon>Peptostreptococcales</taxon>
        <taxon>Anaerovoracaceae</taxon>
        <taxon>Lentihominibacter</taxon>
    </lineage>
</organism>
<feature type="transmembrane region" description="Helical" evidence="6">
    <location>
        <begin position="122"/>
        <end position="144"/>
    </location>
</feature>
<feature type="domain" description="DUF2179" evidence="7">
    <location>
        <begin position="235"/>
        <end position="288"/>
    </location>
</feature>
<dbReference type="InterPro" id="IPR019264">
    <property type="entry name" value="DUF2179"/>
</dbReference>
<evidence type="ECO:0000259" key="7">
    <source>
        <dbReference type="Pfam" id="PF10035"/>
    </source>
</evidence>
<keyword evidence="9" id="KW-1185">Reference proteome</keyword>
<dbReference type="Pfam" id="PF02588">
    <property type="entry name" value="YitT_membrane"/>
    <property type="match status" value="1"/>
</dbReference>
<dbReference type="AlphaFoldDB" id="A0A926I8R2"/>
<evidence type="ECO:0000256" key="4">
    <source>
        <dbReference type="ARBA" id="ARBA00022989"/>
    </source>
</evidence>
<evidence type="ECO:0000256" key="5">
    <source>
        <dbReference type="ARBA" id="ARBA00023136"/>
    </source>
</evidence>
<evidence type="ECO:0000256" key="2">
    <source>
        <dbReference type="ARBA" id="ARBA00022475"/>
    </source>
</evidence>
<dbReference type="InterPro" id="IPR003740">
    <property type="entry name" value="YitT"/>
</dbReference>
<name>A0A926I8R2_9FIRM</name>
<gene>
    <name evidence="8" type="ORF">H8692_06395</name>
</gene>
<dbReference type="EMBL" id="JACRTA010000002">
    <property type="protein sequence ID" value="MBC8568381.1"/>
    <property type="molecule type" value="Genomic_DNA"/>
</dbReference>
<dbReference type="InterPro" id="IPR015867">
    <property type="entry name" value="N-reg_PII/ATP_PRibTrfase_C"/>
</dbReference>
<keyword evidence="3 6" id="KW-0812">Transmembrane</keyword>
<reference evidence="8" key="1">
    <citation type="submission" date="2020-08" db="EMBL/GenBank/DDBJ databases">
        <title>Genome public.</title>
        <authorList>
            <person name="Liu C."/>
            <person name="Sun Q."/>
        </authorList>
    </citation>
    <scope>NUCLEOTIDE SEQUENCE</scope>
    <source>
        <strain evidence="8">NSJ-24</strain>
    </source>
</reference>
<dbReference type="Gene3D" id="3.30.70.120">
    <property type="match status" value="1"/>
</dbReference>